<gene>
    <name evidence="1" type="ORF">G7Y89_g5586</name>
</gene>
<dbReference type="EMBL" id="JAAMPI010000339">
    <property type="protein sequence ID" value="KAF4632539.1"/>
    <property type="molecule type" value="Genomic_DNA"/>
</dbReference>
<reference evidence="1 2" key="1">
    <citation type="submission" date="2020-03" db="EMBL/GenBank/DDBJ databases">
        <title>Draft Genome Sequence of Cudoniella acicularis.</title>
        <authorList>
            <person name="Buettner E."/>
            <person name="Kellner H."/>
        </authorList>
    </citation>
    <scope>NUCLEOTIDE SEQUENCE [LARGE SCALE GENOMIC DNA]</scope>
    <source>
        <strain evidence="1 2">DSM 108380</strain>
    </source>
</reference>
<dbReference type="PANTHER" id="PTHR46411:SF4">
    <property type="entry name" value="AAA+ ATPASE DOMAIN-CONTAINING PROTEIN"/>
    <property type="match status" value="1"/>
</dbReference>
<protein>
    <submittedName>
        <fullName evidence="1">Uncharacterized protein</fullName>
    </submittedName>
</protein>
<comment type="caution">
    <text evidence="1">The sequence shown here is derived from an EMBL/GenBank/DDBJ whole genome shotgun (WGS) entry which is preliminary data.</text>
</comment>
<proteinExistence type="predicted"/>
<evidence type="ECO:0000313" key="2">
    <source>
        <dbReference type="Proteomes" id="UP000566819"/>
    </source>
</evidence>
<dbReference type="PANTHER" id="PTHR46411">
    <property type="entry name" value="FAMILY ATPASE, PUTATIVE-RELATED"/>
    <property type="match status" value="1"/>
</dbReference>
<accession>A0A8H4RM64</accession>
<organism evidence="1 2">
    <name type="scientific">Cudoniella acicularis</name>
    <dbReference type="NCBI Taxonomy" id="354080"/>
    <lineage>
        <taxon>Eukaryota</taxon>
        <taxon>Fungi</taxon>
        <taxon>Dikarya</taxon>
        <taxon>Ascomycota</taxon>
        <taxon>Pezizomycotina</taxon>
        <taxon>Leotiomycetes</taxon>
        <taxon>Helotiales</taxon>
        <taxon>Tricladiaceae</taxon>
        <taxon>Cudoniella</taxon>
    </lineage>
</organism>
<name>A0A8H4RM64_9HELO</name>
<dbReference type="OrthoDB" id="5428074at2759"/>
<dbReference type="AlphaFoldDB" id="A0A8H4RM64"/>
<keyword evidence="2" id="KW-1185">Reference proteome</keyword>
<evidence type="ECO:0000313" key="1">
    <source>
        <dbReference type="EMBL" id="KAF4632539.1"/>
    </source>
</evidence>
<dbReference type="Proteomes" id="UP000566819">
    <property type="component" value="Unassembled WGS sequence"/>
</dbReference>
<sequence length="451" mass="50476">MSTDAPSSTLKESLQNDIRFRAIFFEGKPIKQALSETPFKSLNGYEAIRIDRNPSSIIEIVIEVYGKAKEGEPSRNGERARLKPNEVQKPTIIIHSKSLQNALRKVIEYYPSQTLTGITVAVHHPYKALVHHYNELQSYKDGCSNCTGTITSAEKCPDSPESSKSATQICGKETSHSLGVLLEYLRPHLIEYIDPEKQPCEDVYTKIDGKVSGLVVQEVSIKPKIDSSNPRYRSSSKDVSDRWIITVWDLAFADGRASGSEGLEDDETLLREPLDFGGGKKWSQYNKICPKTKGALTDHQYFLFPSVIGRLGVAEKMWMTFDIEDIFEIEWPEPSNCAIAKLVFSPERDDLELLKATIPKKNGVRRETNWIADSVRDKGAGLVVLLHGPPGTGKSFTVALQTAIRLATLEVQGKSEDGPAKTIEVLQDHFERVINRRKAFAEDIDRIKIMN</sequence>